<evidence type="ECO:0000313" key="1">
    <source>
        <dbReference type="EMBL" id="ART31142.1"/>
    </source>
</evidence>
<dbReference type="AlphaFoldDB" id="A0A1Y0B107"/>
<geneLocation type="mitochondrion" evidence="1"/>
<gene>
    <name evidence="1" type="ORF">AEK19_MT0915</name>
</gene>
<name>A0A1Y0B107_9LAMI</name>
<reference evidence="1" key="1">
    <citation type="submission" date="2017-03" db="EMBL/GenBank/DDBJ databases">
        <title>The mitochondrial genome of the carnivorous plant Utricularia reniformis (Lentibulariaceae): structure, comparative analysis and evolutionary landmarks.</title>
        <authorList>
            <person name="Silva S.R."/>
            <person name="Alvarenga D.O."/>
            <person name="Michael T.P."/>
            <person name="Miranda V.F.O."/>
            <person name="Varani A.M."/>
        </authorList>
    </citation>
    <scope>NUCLEOTIDE SEQUENCE</scope>
</reference>
<accession>A0A1Y0B107</accession>
<keyword evidence="1" id="KW-0496">Mitochondrion</keyword>
<organism evidence="1">
    <name type="scientific">Utricularia reniformis</name>
    <dbReference type="NCBI Taxonomy" id="192314"/>
    <lineage>
        <taxon>Eukaryota</taxon>
        <taxon>Viridiplantae</taxon>
        <taxon>Streptophyta</taxon>
        <taxon>Embryophyta</taxon>
        <taxon>Tracheophyta</taxon>
        <taxon>Spermatophyta</taxon>
        <taxon>Magnoliopsida</taxon>
        <taxon>eudicotyledons</taxon>
        <taxon>Gunneridae</taxon>
        <taxon>Pentapetalae</taxon>
        <taxon>asterids</taxon>
        <taxon>lamiids</taxon>
        <taxon>Lamiales</taxon>
        <taxon>Lentibulariaceae</taxon>
        <taxon>Utricularia</taxon>
    </lineage>
</organism>
<sequence>MGQECMEYFLGKFIKMSENVELVVKTSEKGRPGYNPGILSSLLIRGIMHYKRKLDAQPP</sequence>
<proteinExistence type="predicted"/>
<protein>
    <submittedName>
        <fullName evidence="1">Uncharacterized protein</fullName>
    </submittedName>
</protein>
<dbReference type="EMBL" id="KY774314">
    <property type="protein sequence ID" value="ART31142.1"/>
    <property type="molecule type" value="Genomic_DNA"/>
</dbReference>